<evidence type="ECO:0000259" key="6">
    <source>
        <dbReference type="PROSITE" id="PS50908"/>
    </source>
</evidence>
<keyword evidence="4" id="KW-0963">Cytoplasm</keyword>
<comment type="subcellular location">
    <subcellularLocation>
        <location evidence="2">Cytoplasm</location>
    </subcellularLocation>
    <subcellularLocation>
        <location evidence="1">Nucleus</location>
    </subcellularLocation>
</comment>
<keyword evidence="5" id="KW-0539">Nucleus</keyword>
<evidence type="ECO:0000313" key="7">
    <source>
        <dbReference type="EMBL" id="KAK2150885.1"/>
    </source>
</evidence>
<dbReference type="GO" id="GO:1902073">
    <property type="term" value="P:positive regulation of hypoxia-inducible factor-1alpha signaling pathway"/>
    <property type="evidence" value="ECO:0007669"/>
    <property type="project" value="InterPro"/>
</dbReference>
<reference evidence="7" key="1">
    <citation type="journal article" date="2023" name="Mol. Biol. Evol.">
        <title>Third-Generation Sequencing Reveals the Adaptive Role of the Epigenome in Three Deep-Sea Polychaetes.</title>
        <authorList>
            <person name="Perez M."/>
            <person name="Aroh O."/>
            <person name="Sun Y."/>
            <person name="Lan Y."/>
            <person name="Juniper S.K."/>
            <person name="Young C.R."/>
            <person name="Angers B."/>
            <person name="Qian P.Y."/>
        </authorList>
    </citation>
    <scope>NUCLEOTIDE SEQUENCE</scope>
    <source>
        <strain evidence="7">P08H-3</strain>
    </source>
</reference>
<dbReference type="InterPro" id="IPR038840">
    <property type="entry name" value="RWDD3"/>
</dbReference>
<dbReference type="Gene3D" id="3.10.110.10">
    <property type="entry name" value="Ubiquitin Conjugating Enzyme"/>
    <property type="match status" value="1"/>
</dbReference>
<sequence length="256" mass="29023">MLAEELDAINAIYSNDDEFEVLCKGDGVLDTVLKIQVACSDVSPPIHITAMFTLSPAYPSVSPEILVYCERMTREQAELLKAAVLDYTQSLIGQPMIMDIVQWIEHNIGRYLVIDKGNSADHRSSTTTSLLHIDHMRAKGRYIKTIQKWTADFRLSGRLIFNGSLIFLLLQGNREDIKDFTVRLKTVKIDVDSKGRSCKERMMKVVAEEELDDSHERMSDFQVIEASSMGDVHNIFAAASLESLFEQHMLPFYKKS</sequence>
<keyword evidence="8" id="KW-1185">Reference proteome</keyword>
<dbReference type="Proteomes" id="UP001208570">
    <property type="component" value="Unassembled WGS sequence"/>
</dbReference>
<dbReference type="InterPro" id="IPR006575">
    <property type="entry name" value="RWD_dom"/>
</dbReference>
<dbReference type="EMBL" id="JAODUP010000384">
    <property type="protein sequence ID" value="KAK2150885.1"/>
    <property type="molecule type" value="Genomic_DNA"/>
</dbReference>
<dbReference type="GO" id="GO:0005634">
    <property type="term" value="C:nucleus"/>
    <property type="evidence" value="ECO:0007669"/>
    <property type="project" value="UniProtKB-SubCell"/>
</dbReference>
<dbReference type="PANTHER" id="PTHR15628">
    <property type="entry name" value="RWD DOMAIN-CONTAINING PROTEIN 3"/>
    <property type="match status" value="1"/>
</dbReference>
<dbReference type="GO" id="GO:0033235">
    <property type="term" value="P:positive regulation of protein sumoylation"/>
    <property type="evidence" value="ECO:0007669"/>
    <property type="project" value="InterPro"/>
</dbReference>
<dbReference type="CDD" id="cd23819">
    <property type="entry name" value="RWD_RWDD3"/>
    <property type="match status" value="1"/>
</dbReference>
<dbReference type="Pfam" id="PF05773">
    <property type="entry name" value="RWD"/>
    <property type="match status" value="1"/>
</dbReference>
<dbReference type="SMART" id="SM00591">
    <property type="entry name" value="RWD"/>
    <property type="match status" value="1"/>
</dbReference>
<dbReference type="PROSITE" id="PS50908">
    <property type="entry name" value="RWD"/>
    <property type="match status" value="1"/>
</dbReference>
<gene>
    <name evidence="7" type="ORF">LSH36_384g05002</name>
</gene>
<evidence type="ECO:0000256" key="4">
    <source>
        <dbReference type="ARBA" id="ARBA00022490"/>
    </source>
</evidence>
<name>A0AAD9JEI2_9ANNE</name>
<proteinExistence type="predicted"/>
<evidence type="ECO:0000256" key="1">
    <source>
        <dbReference type="ARBA" id="ARBA00004123"/>
    </source>
</evidence>
<evidence type="ECO:0000256" key="5">
    <source>
        <dbReference type="ARBA" id="ARBA00023242"/>
    </source>
</evidence>
<dbReference type="CDD" id="cd24164">
    <property type="entry name" value="RWDD3_C"/>
    <property type="match status" value="1"/>
</dbReference>
<feature type="domain" description="RWD" evidence="6">
    <location>
        <begin position="4"/>
        <end position="111"/>
    </location>
</feature>
<dbReference type="AlphaFoldDB" id="A0AAD9JEI2"/>
<dbReference type="InterPro" id="IPR016135">
    <property type="entry name" value="UBQ-conjugating_enzyme/RWD"/>
</dbReference>
<dbReference type="SUPFAM" id="SSF54495">
    <property type="entry name" value="UBC-like"/>
    <property type="match status" value="1"/>
</dbReference>
<dbReference type="GO" id="GO:0005737">
    <property type="term" value="C:cytoplasm"/>
    <property type="evidence" value="ECO:0007669"/>
    <property type="project" value="UniProtKB-SubCell"/>
</dbReference>
<accession>A0AAD9JEI2</accession>
<comment type="caution">
    <text evidence="7">The sequence shown here is derived from an EMBL/GenBank/DDBJ whole genome shotgun (WGS) entry which is preliminary data.</text>
</comment>
<evidence type="ECO:0000256" key="3">
    <source>
        <dbReference type="ARBA" id="ARBA00015444"/>
    </source>
</evidence>
<dbReference type="PANTHER" id="PTHR15628:SF1">
    <property type="entry name" value="RWD DOMAIN-CONTAINING PROTEIN 3"/>
    <property type="match status" value="1"/>
</dbReference>
<evidence type="ECO:0000256" key="2">
    <source>
        <dbReference type="ARBA" id="ARBA00004496"/>
    </source>
</evidence>
<evidence type="ECO:0000313" key="8">
    <source>
        <dbReference type="Proteomes" id="UP001208570"/>
    </source>
</evidence>
<organism evidence="7 8">
    <name type="scientific">Paralvinella palmiformis</name>
    <dbReference type="NCBI Taxonomy" id="53620"/>
    <lineage>
        <taxon>Eukaryota</taxon>
        <taxon>Metazoa</taxon>
        <taxon>Spiralia</taxon>
        <taxon>Lophotrochozoa</taxon>
        <taxon>Annelida</taxon>
        <taxon>Polychaeta</taxon>
        <taxon>Sedentaria</taxon>
        <taxon>Canalipalpata</taxon>
        <taxon>Terebellida</taxon>
        <taxon>Terebelliformia</taxon>
        <taxon>Alvinellidae</taxon>
        <taxon>Paralvinella</taxon>
    </lineage>
</organism>
<protein>
    <recommendedName>
        <fullName evidence="3">RWD domain-containing protein 3</fullName>
    </recommendedName>
</protein>